<comment type="caution">
    <text evidence="2">The sequence shown here is derived from an EMBL/GenBank/DDBJ whole genome shotgun (WGS) entry which is preliminary data.</text>
</comment>
<proteinExistence type="predicted"/>
<reference evidence="1 4" key="1">
    <citation type="submission" date="2018-02" db="EMBL/GenBank/DDBJ databases">
        <title>Deep subsurface shale carbon reservoir microbial communities from Ohio and West Virginia, USA.</title>
        <authorList>
            <person name="Wrighton K."/>
        </authorList>
    </citation>
    <scope>NUCLEOTIDE SEQUENCE [LARGE SCALE GENOMIC DNA]</scope>
    <source>
        <strain evidence="1 4">UTICA-S1B6</strain>
    </source>
</reference>
<dbReference type="AlphaFoldDB" id="A0A2S6G6U9"/>
<keyword evidence="2" id="KW-0503">Monooxygenase</keyword>
<accession>A0A2S6G6U9</accession>
<organism evidence="2 3">
    <name type="scientific">Marinobacter persicus</name>
    <dbReference type="NCBI Taxonomy" id="930118"/>
    <lineage>
        <taxon>Bacteria</taxon>
        <taxon>Pseudomonadati</taxon>
        <taxon>Pseudomonadota</taxon>
        <taxon>Gammaproteobacteria</taxon>
        <taxon>Pseudomonadales</taxon>
        <taxon>Marinobacteraceae</taxon>
        <taxon>Marinobacter</taxon>
    </lineage>
</organism>
<keyword evidence="2" id="KW-0560">Oxidoreductase</keyword>
<dbReference type="InterPro" id="IPR006756">
    <property type="entry name" value="Phenol_hydroxylase"/>
</dbReference>
<reference evidence="2 3" key="2">
    <citation type="submission" date="2018-02" db="EMBL/GenBank/DDBJ databases">
        <title>Subsurface microbial communities from deep shales in Ohio and West Virginia, USA.</title>
        <authorList>
            <person name="Wrighton K."/>
        </authorList>
    </citation>
    <scope>NUCLEOTIDE SEQUENCE [LARGE SCALE GENOMIC DNA]</scope>
    <source>
        <strain evidence="2 3">UTICA-S1B9</strain>
    </source>
</reference>
<dbReference type="Pfam" id="PF04663">
    <property type="entry name" value="Phenol_monoox"/>
    <property type="match status" value="1"/>
</dbReference>
<dbReference type="Gene3D" id="3.10.20.560">
    <property type="entry name" value="Phenol hydroxylase"/>
    <property type="match status" value="1"/>
</dbReference>
<evidence type="ECO:0000313" key="1">
    <source>
        <dbReference type="EMBL" id="PPK51664.1"/>
    </source>
</evidence>
<dbReference type="EMBL" id="PTIU01000009">
    <property type="protein sequence ID" value="PPK54884.1"/>
    <property type="molecule type" value="Genomic_DNA"/>
</dbReference>
<protein>
    <submittedName>
        <fullName evidence="2">Phenol 2-monooxygenase P4 subunit</fullName>
    </submittedName>
</protein>
<dbReference type="InterPro" id="IPR043010">
    <property type="entry name" value="Phenol_hydroxylase_sf"/>
</dbReference>
<evidence type="ECO:0000313" key="4">
    <source>
        <dbReference type="Proteomes" id="UP000239648"/>
    </source>
</evidence>
<dbReference type="Proteomes" id="UP000239648">
    <property type="component" value="Unassembled WGS sequence"/>
</dbReference>
<gene>
    <name evidence="2" type="ORF">B0H24_100962</name>
    <name evidence="1" type="ORF">BY455_11062</name>
</gene>
<evidence type="ECO:0000313" key="3">
    <source>
        <dbReference type="Proteomes" id="UP000239446"/>
    </source>
</evidence>
<evidence type="ECO:0000313" key="2">
    <source>
        <dbReference type="EMBL" id="PPK54884.1"/>
    </source>
</evidence>
<dbReference type="STRING" id="930118.SAMN05216429_102329"/>
<dbReference type="Proteomes" id="UP000239446">
    <property type="component" value="Unassembled WGS sequence"/>
</dbReference>
<dbReference type="EMBL" id="PTIT01000010">
    <property type="protein sequence ID" value="PPK51664.1"/>
    <property type="molecule type" value="Genomic_DNA"/>
</dbReference>
<keyword evidence="4" id="KW-1185">Reference proteome</keyword>
<name>A0A2S6G6U9_9GAMM</name>
<sequence>MPERAGPVTHKNNKVMIMSVNALYDYKFEPRDKVENFNGMQLVYVQWAGHLMFCAPFALLVEPDMSFRALIEDALKPAVAAHPQSVKADFLAAQWELNGESFTPNADASLVDNGIDHKSMLVVTTPGLDGMFNTGY</sequence>
<dbReference type="GO" id="GO:0018662">
    <property type="term" value="F:phenol 2-monooxygenase activity"/>
    <property type="evidence" value="ECO:0007669"/>
    <property type="project" value="InterPro"/>
</dbReference>